<gene>
    <name evidence="1" type="ORF">NDU88_000706</name>
</gene>
<dbReference type="EMBL" id="JANPWB010000013">
    <property type="protein sequence ID" value="KAJ1103279.1"/>
    <property type="molecule type" value="Genomic_DNA"/>
</dbReference>
<dbReference type="AlphaFoldDB" id="A0AAV7MLA6"/>
<reference evidence="1" key="1">
    <citation type="journal article" date="2022" name="bioRxiv">
        <title>Sequencing and chromosome-scale assembly of the giantPleurodeles waltlgenome.</title>
        <authorList>
            <person name="Brown T."/>
            <person name="Elewa A."/>
            <person name="Iarovenko S."/>
            <person name="Subramanian E."/>
            <person name="Araus A.J."/>
            <person name="Petzold A."/>
            <person name="Susuki M."/>
            <person name="Suzuki K.-i.T."/>
            <person name="Hayashi T."/>
            <person name="Toyoda A."/>
            <person name="Oliveira C."/>
            <person name="Osipova E."/>
            <person name="Leigh N.D."/>
            <person name="Simon A."/>
            <person name="Yun M.H."/>
        </authorList>
    </citation>
    <scope>NUCLEOTIDE SEQUENCE</scope>
    <source>
        <strain evidence="1">20211129_DDA</strain>
        <tissue evidence="1">Liver</tissue>
    </source>
</reference>
<dbReference type="Proteomes" id="UP001066276">
    <property type="component" value="Chromosome 9"/>
</dbReference>
<name>A0AAV7MLA6_PLEWA</name>
<proteinExistence type="predicted"/>
<protein>
    <submittedName>
        <fullName evidence="1">Uncharacterized protein</fullName>
    </submittedName>
</protein>
<organism evidence="1 2">
    <name type="scientific">Pleurodeles waltl</name>
    <name type="common">Iberian ribbed newt</name>
    <dbReference type="NCBI Taxonomy" id="8319"/>
    <lineage>
        <taxon>Eukaryota</taxon>
        <taxon>Metazoa</taxon>
        <taxon>Chordata</taxon>
        <taxon>Craniata</taxon>
        <taxon>Vertebrata</taxon>
        <taxon>Euteleostomi</taxon>
        <taxon>Amphibia</taxon>
        <taxon>Batrachia</taxon>
        <taxon>Caudata</taxon>
        <taxon>Salamandroidea</taxon>
        <taxon>Salamandridae</taxon>
        <taxon>Pleurodelinae</taxon>
        <taxon>Pleurodeles</taxon>
    </lineage>
</organism>
<sequence>MRGAPPKSERLAPLASSYFNADRAAGHEAPDPVSTALRTSSEAYAGIPVPARRQCKMLLHRASTSPGVRNKKTCIQYLH</sequence>
<evidence type="ECO:0000313" key="1">
    <source>
        <dbReference type="EMBL" id="KAJ1103279.1"/>
    </source>
</evidence>
<comment type="caution">
    <text evidence="1">The sequence shown here is derived from an EMBL/GenBank/DDBJ whole genome shotgun (WGS) entry which is preliminary data.</text>
</comment>
<evidence type="ECO:0000313" key="2">
    <source>
        <dbReference type="Proteomes" id="UP001066276"/>
    </source>
</evidence>
<accession>A0AAV7MLA6</accession>
<keyword evidence="2" id="KW-1185">Reference proteome</keyword>